<evidence type="ECO:0000259" key="11">
    <source>
        <dbReference type="PROSITE" id="PS51915"/>
    </source>
</evidence>
<dbReference type="Proteomes" id="UP000075886">
    <property type="component" value="Unassembled WGS sequence"/>
</dbReference>
<dbReference type="VEuPathDB" id="VectorBase:AFAF011163"/>
<evidence type="ECO:0000313" key="13">
    <source>
        <dbReference type="Proteomes" id="UP000075886"/>
    </source>
</evidence>
<dbReference type="InterPro" id="IPR036236">
    <property type="entry name" value="Znf_C2H2_sf"/>
</dbReference>
<dbReference type="GO" id="GO:0008270">
    <property type="term" value="F:zinc ion binding"/>
    <property type="evidence" value="ECO:0007669"/>
    <property type="project" value="UniProtKB-UniRule"/>
</dbReference>
<feature type="domain" description="C2H2-type" evidence="10">
    <location>
        <begin position="638"/>
        <end position="665"/>
    </location>
</feature>
<dbReference type="PROSITE" id="PS51915">
    <property type="entry name" value="ZAD"/>
    <property type="match status" value="1"/>
</dbReference>
<dbReference type="Pfam" id="PF00096">
    <property type="entry name" value="zf-C2H2"/>
    <property type="match status" value="5"/>
</dbReference>
<keyword evidence="3" id="KW-0677">Repeat</keyword>
<dbReference type="GO" id="GO:0000981">
    <property type="term" value="F:DNA-binding transcription factor activity, RNA polymerase II-specific"/>
    <property type="evidence" value="ECO:0007669"/>
    <property type="project" value="TreeGrafter"/>
</dbReference>
<feature type="compositionally biased region" description="Acidic residues" evidence="9">
    <location>
        <begin position="200"/>
        <end position="209"/>
    </location>
</feature>
<comment type="subcellular location">
    <subcellularLocation>
        <location evidence="1">Nucleus</location>
    </subcellularLocation>
</comment>
<feature type="binding site" evidence="8">
    <location>
        <position position="29"/>
    </location>
    <ligand>
        <name>Zn(2+)</name>
        <dbReference type="ChEBI" id="CHEBI:29105"/>
    </ligand>
</feature>
<dbReference type="SMART" id="SM00868">
    <property type="entry name" value="zf-AD"/>
    <property type="match status" value="1"/>
</dbReference>
<feature type="binding site" evidence="8">
    <location>
        <position position="71"/>
    </location>
    <ligand>
        <name>Zn(2+)</name>
        <dbReference type="ChEBI" id="CHEBI:29105"/>
    </ligand>
</feature>
<feature type="binding site" evidence="8">
    <location>
        <position position="74"/>
    </location>
    <ligand>
        <name>Zn(2+)</name>
        <dbReference type="ChEBI" id="CHEBI:29105"/>
    </ligand>
</feature>
<dbReference type="SMART" id="SM00355">
    <property type="entry name" value="ZnF_C2H2"/>
    <property type="match status" value="10"/>
</dbReference>
<dbReference type="PROSITE" id="PS50157">
    <property type="entry name" value="ZINC_FINGER_C2H2_2"/>
    <property type="match status" value="6"/>
</dbReference>
<dbReference type="FunFam" id="3.30.160.60:FF:000624">
    <property type="entry name" value="zinc finger protein 697"/>
    <property type="match status" value="1"/>
</dbReference>
<evidence type="ECO:0000313" key="12">
    <source>
        <dbReference type="EnsemblMetazoa" id="AFAF011163-PA"/>
    </source>
</evidence>
<feature type="domain" description="C2H2-type" evidence="10">
    <location>
        <begin position="418"/>
        <end position="445"/>
    </location>
</feature>
<evidence type="ECO:0008006" key="14">
    <source>
        <dbReference type="Google" id="ProtNLM"/>
    </source>
</evidence>
<accession>A0A182QIZ8</accession>
<feature type="binding site" evidence="8">
    <location>
        <position position="26"/>
    </location>
    <ligand>
        <name>Zn(2+)</name>
        <dbReference type="ChEBI" id="CHEBI:29105"/>
    </ligand>
</feature>
<evidence type="ECO:0000256" key="2">
    <source>
        <dbReference type="ARBA" id="ARBA00022723"/>
    </source>
</evidence>
<feature type="compositionally biased region" description="Acidic residues" evidence="9">
    <location>
        <begin position="290"/>
        <end position="344"/>
    </location>
</feature>
<dbReference type="SUPFAM" id="SSF57716">
    <property type="entry name" value="Glucocorticoid receptor-like (DNA-binding domain)"/>
    <property type="match status" value="1"/>
</dbReference>
<evidence type="ECO:0000256" key="1">
    <source>
        <dbReference type="ARBA" id="ARBA00004123"/>
    </source>
</evidence>
<evidence type="ECO:0000256" key="5">
    <source>
        <dbReference type="ARBA" id="ARBA00022833"/>
    </source>
</evidence>
<feature type="compositionally biased region" description="Polar residues" evidence="9">
    <location>
        <begin position="211"/>
        <end position="223"/>
    </location>
</feature>
<name>A0A182QIZ8_9DIPT</name>
<sequence>MEKVTDGVAKKATTDTAEVSSPERFCRICLLKRPNLTSLMKRVDGVMIPEMLYKLCGRQIEVQEGYPRTICQRCLSHLYRAYLFLIEFQQQDERLRSFYWSGSVGKRLQEYQDEGLKTVDKRLDKLIDQNRSLFAPPEKQMRDKETNTDDKSVHRKVVDVGTITDEVVAEQINLNAVKIESAEDNTVLFEHYVMEEEEVELAPEDDEEAYLTSSDANEQTTEEQLVSMKIDVLQGEEEDHDEQGDEAAYESISYRGTKHYRTKVSTPSLAQRAKLERGVTASSRKTSAVELEDDHEEDETMDEEAEEEEDEDYEDEDEDVEDEEEEELEDDEEEVEGQDEDTEQEANATVTENVNDPLRCYVCDHVGETPEMLEQHLDLHSIMLPYDCKICKVEGAPLRLVKSISSLQNHFRSHHFPYGCDVCGRRFLHRRQLATHETNHKTKRLMCDECGRSFTNRRTYQNHLNRHAAIREGLFKCELCNKSFGNRPRLERHRLVHTGERPYQCKYCTKTFSDRYRLEIHTEKHFKDMNCNCDVCGETFPGTKKLDDHRVEKHLRGQELEDFLAQKAAKPKRRPGKLKYRKCPFPDCDYEANTYGAMYVHKRSKHQPVHQCEICNKTFAFLNQLQVHIKLHTGEKPFRCEICGQNFRRAFSYREHMELHRTNETYTCPTCGKSFRHSTIEWTTFIRLS</sequence>
<evidence type="ECO:0000256" key="7">
    <source>
        <dbReference type="PROSITE-ProRule" id="PRU00042"/>
    </source>
</evidence>
<dbReference type="EMBL" id="AXCN02000642">
    <property type="status" value="NOT_ANNOTATED_CDS"/>
    <property type="molecule type" value="Genomic_DNA"/>
</dbReference>
<feature type="domain" description="C2H2-type" evidence="10">
    <location>
        <begin position="475"/>
        <end position="502"/>
    </location>
</feature>
<dbReference type="GO" id="GO:0005634">
    <property type="term" value="C:nucleus"/>
    <property type="evidence" value="ECO:0007669"/>
    <property type="project" value="UniProtKB-SubCell"/>
</dbReference>
<keyword evidence="13" id="KW-1185">Reference proteome</keyword>
<feature type="domain" description="C2H2-type" evidence="10">
    <location>
        <begin position="445"/>
        <end position="472"/>
    </location>
</feature>
<dbReference type="EnsemblMetazoa" id="AFAF011163-RA">
    <property type="protein sequence ID" value="AFAF011163-PA"/>
    <property type="gene ID" value="AFAF011163"/>
</dbReference>
<keyword evidence="6" id="KW-0539">Nucleus</keyword>
<evidence type="ECO:0000256" key="8">
    <source>
        <dbReference type="PROSITE-ProRule" id="PRU01263"/>
    </source>
</evidence>
<protein>
    <recommendedName>
        <fullName evidence="14">Protein krueppel</fullName>
    </recommendedName>
</protein>
<feature type="domain" description="C2H2-type" evidence="10">
    <location>
        <begin position="503"/>
        <end position="530"/>
    </location>
</feature>
<feature type="region of interest" description="Disordered" evidence="9">
    <location>
        <begin position="200"/>
        <end position="223"/>
    </location>
</feature>
<keyword evidence="5 8" id="KW-0862">Zinc</keyword>
<reference evidence="12" key="2">
    <citation type="submission" date="2020-05" db="UniProtKB">
        <authorList>
            <consortium name="EnsemblMetazoa"/>
        </authorList>
    </citation>
    <scope>IDENTIFICATION</scope>
    <source>
        <strain evidence="12">FAR1</strain>
    </source>
</reference>
<dbReference type="PROSITE" id="PS00028">
    <property type="entry name" value="ZINC_FINGER_C2H2_1"/>
    <property type="match status" value="7"/>
</dbReference>
<evidence type="ECO:0000256" key="3">
    <source>
        <dbReference type="ARBA" id="ARBA00022737"/>
    </source>
</evidence>
<evidence type="ECO:0000256" key="9">
    <source>
        <dbReference type="SAM" id="MobiDB-lite"/>
    </source>
</evidence>
<proteinExistence type="predicted"/>
<keyword evidence="4 7" id="KW-0863">Zinc-finger</keyword>
<feature type="region of interest" description="Disordered" evidence="9">
    <location>
        <begin position="260"/>
        <end position="351"/>
    </location>
</feature>
<organism evidence="12 13">
    <name type="scientific">Anopheles farauti</name>
    <dbReference type="NCBI Taxonomy" id="69004"/>
    <lineage>
        <taxon>Eukaryota</taxon>
        <taxon>Metazoa</taxon>
        <taxon>Ecdysozoa</taxon>
        <taxon>Arthropoda</taxon>
        <taxon>Hexapoda</taxon>
        <taxon>Insecta</taxon>
        <taxon>Pterygota</taxon>
        <taxon>Neoptera</taxon>
        <taxon>Endopterygota</taxon>
        <taxon>Diptera</taxon>
        <taxon>Nematocera</taxon>
        <taxon>Culicoidea</taxon>
        <taxon>Culicidae</taxon>
        <taxon>Anophelinae</taxon>
        <taxon>Anopheles</taxon>
    </lineage>
</organism>
<dbReference type="Gene3D" id="3.30.160.60">
    <property type="entry name" value="Classic Zinc Finger"/>
    <property type="match status" value="6"/>
</dbReference>
<reference evidence="13" key="1">
    <citation type="submission" date="2014-01" db="EMBL/GenBank/DDBJ databases">
        <title>The Genome Sequence of Anopheles farauti FAR1 (V2).</title>
        <authorList>
            <consortium name="The Broad Institute Genomics Platform"/>
            <person name="Neafsey D.E."/>
            <person name="Besansky N."/>
            <person name="Howell P."/>
            <person name="Walton C."/>
            <person name="Young S.K."/>
            <person name="Zeng Q."/>
            <person name="Gargeya S."/>
            <person name="Fitzgerald M."/>
            <person name="Haas B."/>
            <person name="Abouelleil A."/>
            <person name="Allen A.W."/>
            <person name="Alvarado L."/>
            <person name="Arachchi H.M."/>
            <person name="Berlin A.M."/>
            <person name="Chapman S.B."/>
            <person name="Gainer-Dewar J."/>
            <person name="Goldberg J."/>
            <person name="Griggs A."/>
            <person name="Gujja S."/>
            <person name="Hansen M."/>
            <person name="Howarth C."/>
            <person name="Imamovic A."/>
            <person name="Ireland A."/>
            <person name="Larimer J."/>
            <person name="McCowan C."/>
            <person name="Murphy C."/>
            <person name="Pearson M."/>
            <person name="Poon T.W."/>
            <person name="Priest M."/>
            <person name="Roberts A."/>
            <person name="Saif S."/>
            <person name="Shea T."/>
            <person name="Sisk P."/>
            <person name="Sykes S."/>
            <person name="Wortman J."/>
            <person name="Nusbaum C."/>
            <person name="Birren B."/>
        </authorList>
    </citation>
    <scope>NUCLEOTIDE SEQUENCE [LARGE SCALE GENOMIC DNA]</scope>
    <source>
        <strain evidence="13">FAR1</strain>
    </source>
</reference>
<feature type="domain" description="ZAD" evidence="11">
    <location>
        <begin position="24"/>
        <end position="98"/>
    </location>
</feature>
<evidence type="ECO:0000256" key="4">
    <source>
        <dbReference type="ARBA" id="ARBA00022771"/>
    </source>
</evidence>
<dbReference type="STRING" id="69004.A0A182QIZ8"/>
<dbReference type="Pfam" id="PF07776">
    <property type="entry name" value="zf-AD"/>
    <property type="match status" value="1"/>
</dbReference>
<dbReference type="AlphaFoldDB" id="A0A182QIZ8"/>
<dbReference type="FunFam" id="3.30.160.60:FF:000744">
    <property type="entry name" value="zinc finger E-box-binding homeobox 1"/>
    <property type="match status" value="1"/>
</dbReference>
<feature type="domain" description="C2H2-type" evidence="10">
    <location>
        <begin position="610"/>
        <end position="637"/>
    </location>
</feature>
<evidence type="ECO:0000256" key="6">
    <source>
        <dbReference type="ARBA" id="ARBA00023242"/>
    </source>
</evidence>
<evidence type="ECO:0000259" key="10">
    <source>
        <dbReference type="PROSITE" id="PS50157"/>
    </source>
</evidence>
<dbReference type="InterPro" id="IPR012934">
    <property type="entry name" value="Znf_AD"/>
</dbReference>
<keyword evidence="2 8" id="KW-0479">Metal-binding</keyword>
<dbReference type="PANTHER" id="PTHR24394">
    <property type="entry name" value="ZINC FINGER PROTEIN"/>
    <property type="match status" value="1"/>
</dbReference>
<dbReference type="InterPro" id="IPR013087">
    <property type="entry name" value="Znf_C2H2_type"/>
</dbReference>
<dbReference type="SUPFAM" id="SSF57667">
    <property type="entry name" value="beta-beta-alpha zinc fingers"/>
    <property type="match status" value="4"/>
</dbReference>
<dbReference type="PANTHER" id="PTHR24394:SF29">
    <property type="entry name" value="MYONEURIN"/>
    <property type="match status" value="1"/>
</dbReference>